<dbReference type="NCBIfam" id="TIGR01725">
    <property type="entry name" value="phge_HK97_gp10"/>
    <property type="match status" value="1"/>
</dbReference>
<gene>
    <name evidence="1" type="ORF">D9O40_03615</name>
</gene>
<accession>A0A3M0SZP8</accession>
<dbReference type="AlphaFoldDB" id="A0A3M0SZP8"/>
<dbReference type="Proteomes" id="UP000277999">
    <property type="component" value="Unassembled WGS sequence"/>
</dbReference>
<proteinExistence type="predicted"/>
<dbReference type="RefSeq" id="WP_122057965.1">
    <property type="nucleotide sequence ID" value="NZ_RFAQ01000006.1"/>
</dbReference>
<organism evidence="1 2">
    <name type="scientific">Clostridium autoethanogenum</name>
    <dbReference type="NCBI Taxonomy" id="84023"/>
    <lineage>
        <taxon>Bacteria</taxon>
        <taxon>Bacillati</taxon>
        <taxon>Bacillota</taxon>
        <taxon>Clostridia</taxon>
        <taxon>Eubacteriales</taxon>
        <taxon>Clostridiaceae</taxon>
        <taxon>Clostridium</taxon>
    </lineage>
</organism>
<name>A0A3M0SZP8_9CLOT</name>
<dbReference type="InterPro" id="IPR010064">
    <property type="entry name" value="HK97-gp10_tail"/>
</dbReference>
<dbReference type="Pfam" id="PF04883">
    <property type="entry name" value="HK97-gp10_like"/>
    <property type="match status" value="1"/>
</dbReference>
<protein>
    <submittedName>
        <fullName evidence="1">HK97 gp10 family phage protein</fullName>
    </submittedName>
</protein>
<evidence type="ECO:0000313" key="1">
    <source>
        <dbReference type="EMBL" id="RMD03242.1"/>
    </source>
</evidence>
<reference evidence="1 2" key="1">
    <citation type="submission" date="2018-10" db="EMBL/GenBank/DDBJ databases">
        <title>Genome-centric metagenomics revealed C2 chemical producing, CO utilizing Clostridium with novel acetogenic gene cluster.</title>
        <authorList>
            <person name="Kang H."/>
            <person name="Park B."/>
            <person name="Choi I.G."/>
            <person name="Chang I.S."/>
        </authorList>
    </citation>
    <scope>NUCLEOTIDE SEQUENCE [LARGE SCALE GENOMIC DNA]</scope>
    <source>
        <strain evidence="1 2">H21-9</strain>
    </source>
</reference>
<dbReference type="EMBL" id="RFAQ01000006">
    <property type="protein sequence ID" value="RMD03242.1"/>
    <property type="molecule type" value="Genomic_DNA"/>
</dbReference>
<evidence type="ECO:0000313" key="2">
    <source>
        <dbReference type="Proteomes" id="UP000277999"/>
    </source>
</evidence>
<sequence length="126" mass="13894">MANIELTGVDEILNRLQQIGSNVGRLENKALKNAAEPVLEDAKANVPVRTGKLKKGLKITNVKKKEGIKYILVGVDKGDNSEAFYGKFVEFGTSKRAAHPFLQPAYEKNKNTIKEIIAETLKEGLK</sequence>
<comment type="caution">
    <text evidence="1">The sequence shown here is derived from an EMBL/GenBank/DDBJ whole genome shotgun (WGS) entry which is preliminary data.</text>
</comment>